<evidence type="ECO:0000256" key="2">
    <source>
        <dbReference type="ARBA" id="ARBA00017134"/>
    </source>
</evidence>
<dbReference type="SUPFAM" id="SSF48371">
    <property type="entry name" value="ARM repeat"/>
    <property type="match status" value="2"/>
</dbReference>
<evidence type="ECO:0000259" key="6">
    <source>
        <dbReference type="Pfam" id="PF09324"/>
    </source>
</evidence>
<feature type="domain" description="Mon2 C-terminal" evidence="8">
    <location>
        <begin position="947"/>
        <end position="1192"/>
    </location>
</feature>
<dbReference type="GeneID" id="101890992"/>
<dbReference type="OrthoDB" id="294853at2759"/>
<dbReference type="STRING" id="7370.A0A1I8MZ37"/>
<feature type="region of interest" description="Disordered" evidence="5">
    <location>
        <begin position="217"/>
        <end position="236"/>
    </location>
</feature>
<evidence type="ECO:0000259" key="8">
    <source>
        <dbReference type="Pfam" id="PF16206"/>
    </source>
</evidence>
<keyword evidence="3" id="KW-0813">Transport</keyword>
<evidence type="ECO:0000259" key="9">
    <source>
        <dbReference type="Pfam" id="PF16213"/>
    </source>
</evidence>
<evidence type="ECO:0000259" key="7">
    <source>
        <dbReference type="Pfam" id="PF12783"/>
    </source>
</evidence>
<dbReference type="Pfam" id="PF12783">
    <property type="entry name" value="Sec7-like_HUS"/>
    <property type="match status" value="1"/>
</dbReference>
<dbReference type="RefSeq" id="XP_005178922.2">
    <property type="nucleotide sequence ID" value="XM_005178865.4"/>
</dbReference>
<reference evidence="11" key="1">
    <citation type="submission" date="2025-08" db="UniProtKB">
        <authorList>
            <consortium name="RefSeq"/>
        </authorList>
    </citation>
    <scope>IDENTIFICATION</scope>
    <source>
        <strain evidence="11">Aabys</strain>
        <tissue evidence="11">Whole body</tissue>
    </source>
</reference>
<feature type="domain" description="Mon2 C-terminal" evidence="8">
    <location>
        <begin position="1202"/>
        <end position="1712"/>
    </location>
</feature>
<dbReference type="InterPro" id="IPR016024">
    <property type="entry name" value="ARM-type_fold"/>
</dbReference>
<dbReference type="InterPro" id="IPR032629">
    <property type="entry name" value="DCB_dom"/>
</dbReference>
<comment type="similarity">
    <text evidence="1">Belongs to the MON2 family.</text>
</comment>
<dbReference type="Pfam" id="PF09324">
    <property type="entry name" value="Sec7-like_HDS"/>
    <property type="match status" value="1"/>
</dbReference>
<dbReference type="Pfam" id="PF16206">
    <property type="entry name" value="Mon2_C"/>
    <property type="match status" value="2"/>
</dbReference>
<gene>
    <name evidence="11" type="primary">LOC101890992</name>
</gene>
<sequence length="1759" mass="195289">MSFVRTVGSGPATGGNAESVQKFVEALRADFKTLSLETKKKYPQIKESCEEAISKLSTAGSNQQQSVYYTVNQILYPLVQGCETKDLKIIKFCLGMMQRLITQQVVDQKGARYITDALWMLMEHNIEEVKVLQTITLLLTTNTVVHGDTLAKSLVLCFRLHYTKNSTIVNTAGATIRQLVSLVFERVYLEKDSLTSLQQRDASGNVVEIDATDTSITSAGGNSGSGAGSGVSSLSSSGGPSEMSTFASDAFLLFQDLVHLVNADPPFWLVGMNEMTRTFGLELLEAVLTNFSAVFHENRDFRLLLKERVCALVIKLFSPNVKHRSLPTQNANGNTTTTSDKPYFPISMRLLRLVAILIQKYHTILVTECEIFLSLIIKFLDPDKPHWQRALALEVIHKLATKPSLVAFFCKSYDCKNHATNIVQDMITALGTYVRYSLINSAALLNGQQNGAVQLNTLTAHNSNNQCGFVFRGAYMPLVATFPPGISKAVYLEMLDKQEAPQIPDSYGISVAYAVLLDITRSIGGVIQRTPEMHPTHNTAVITEEEHKPLCLQLINSSWSGLLSAFVPLVDASIDEATTDNILKAMQNYAALCGIMDLLNPRDAFIMAICRASFPPHYAMSIFANNPHMDVDLRCHTRSNSQDLNNQFMSSCNESGDFRQQIVAVGTPLPSASLPHSVMQAPVMLTTKNLQCMRAILFLAHSNGSILGTSWHIVLQTLQHLVWILGLKPSTGGSLQAFPKPAVEANVGIQTAVMADLPVLSQMLSQLFESSQYLDDVALHHLIDALCKLSHEAMELAYANREPSLFAVAKLLETGLVNMPRIEVLWRPLTNHLLEVCQHRHIRMREWGVEAITYLVKSALQYKHSQPLKENMNLQTMLLNPLSELSTVPHADVRQRQLDCVLQILNGAGEILSFGWPAIIEIIGAVNEHHGEPLIRTAFQCLQLVITDFLTVMPWRCLPLCISTAAKFGSQTQELNISLTAIGLMWNISDFFNQNQDKLMSAQVDDSTILPDFPGTVKMPQFDKLWMCLYAKLGELCVDSRPAVRKSAGQTLFSTISAHGSLLNPPTWQALVWQVLFPLLDNVRALSSSASNEKVDASGNILIHHSRNTAQKQWAETQVLTLSGVCRVFNTKRELIQMLGDFDRAWSLILEFIQNAALSKNGEVSLAALKSLQEIMYHNSEPKVASKQETASSTSSTAGDRTKLKDEEIWNIAWKIWLNIGMESTKMTKSQESSQDEFYVPSQAYLTALIQIFPAIFQHIQKRFKQSDFEKFCTVLTNAVCIPVQTEAVPYIMSSVSDSLLTPLHDSILECMELIQKEATKEDSNLSRMIPAIFRQLLVFSKFACTPPSLHIAEQHNKYSKTTNHYGGNNSSVEVVSMNYIPFGEKSISICVKLYQCTATEESVMQEHILHEIIKALRTPLAMKYKCLSSSTWKLAISSLITVLHTGLKVARAKSNYFTGMWDDLADTLDKFLFPQSVCTIEDRGLEEIVLDETIDCQVIELLRDEVLPYAHEMPHQFIMQIVVLLNKGSIHSASDSNICYESDWKLREIFAKTCFETLLQFSLLDDNCNNNRSSVSSTASPSTAAANALNANIANAVGGAGGKDFAGRLAVTALLHRFQEVLKRFNDDERQSGKCPLPRFRLSEISFVLKAIATLVISMKKAPASKVNKPAWDQLIGLYPYLVDCTTTTSPEVSRSLREALLQYTDLLHAPKYFNNNNNNNNNNVDNTATSSSSSNIQCVTSSSSVSNETQQHTNGPE</sequence>
<evidence type="ECO:0000313" key="10">
    <source>
        <dbReference type="Proteomes" id="UP001652621"/>
    </source>
</evidence>
<keyword evidence="4" id="KW-0653">Protein transport</keyword>
<feature type="domain" description="Mon2/Sec7/BIG1-like HUS" evidence="7">
    <location>
        <begin position="247"/>
        <end position="422"/>
    </location>
</feature>
<dbReference type="PANTHER" id="PTHR10663:SF333">
    <property type="entry name" value="PROTEIN MON2 HOMOLOG"/>
    <property type="match status" value="1"/>
</dbReference>
<dbReference type="VEuPathDB" id="VectorBase:MDOMA2_003214"/>
<dbReference type="Proteomes" id="UP001652621">
    <property type="component" value="Unplaced"/>
</dbReference>
<dbReference type="eggNOG" id="KOG1848">
    <property type="taxonomic scope" value="Eukaryota"/>
</dbReference>
<feature type="domain" description="Mon2/Sec7/BIG1-like dimerisation and cyclophilin-binding" evidence="9">
    <location>
        <begin position="19"/>
        <end position="190"/>
    </location>
</feature>
<evidence type="ECO:0000256" key="3">
    <source>
        <dbReference type="ARBA" id="ARBA00022448"/>
    </source>
</evidence>
<accession>A0A9J7CMN5</accession>
<proteinExistence type="inferred from homology"/>
<evidence type="ECO:0000256" key="5">
    <source>
        <dbReference type="SAM" id="MobiDB-lite"/>
    </source>
</evidence>
<feature type="compositionally biased region" description="Polar residues" evidence="5">
    <location>
        <begin position="1738"/>
        <end position="1759"/>
    </location>
</feature>
<dbReference type="InterPro" id="IPR032817">
    <property type="entry name" value="Mon2_C"/>
</dbReference>
<organism evidence="10 11">
    <name type="scientific">Musca domestica</name>
    <name type="common">House fly</name>
    <dbReference type="NCBI Taxonomy" id="7370"/>
    <lineage>
        <taxon>Eukaryota</taxon>
        <taxon>Metazoa</taxon>
        <taxon>Ecdysozoa</taxon>
        <taxon>Arthropoda</taxon>
        <taxon>Hexapoda</taxon>
        <taxon>Insecta</taxon>
        <taxon>Pterygota</taxon>
        <taxon>Neoptera</taxon>
        <taxon>Endopterygota</taxon>
        <taxon>Diptera</taxon>
        <taxon>Brachycera</taxon>
        <taxon>Muscomorpha</taxon>
        <taxon>Muscoidea</taxon>
        <taxon>Muscidae</taxon>
        <taxon>Musca</taxon>
    </lineage>
</organism>
<dbReference type="Pfam" id="PF16213">
    <property type="entry name" value="DCB"/>
    <property type="match status" value="1"/>
</dbReference>
<keyword evidence="10" id="KW-1185">Reference proteome</keyword>
<dbReference type="InterPro" id="IPR032691">
    <property type="entry name" value="Mon2/Sec7/BIG1-like_HUS"/>
</dbReference>
<dbReference type="InterPro" id="IPR015403">
    <property type="entry name" value="Mon2/Sec7/BIG1-like_HDS"/>
</dbReference>
<evidence type="ECO:0000256" key="1">
    <source>
        <dbReference type="ARBA" id="ARBA00008144"/>
    </source>
</evidence>
<dbReference type="PANTHER" id="PTHR10663">
    <property type="entry name" value="GUANYL-NUCLEOTIDE EXCHANGE FACTOR"/>
    <property type="match status" value="1"/>
</dbReference>
<dbReference type="VEuPathDB" id="VectorBase:MDOA009886"/>
<feature type="compositionally biased region" description="Low complexity" evidence="5">
    <location>
        <begin position="1716"/>
        <end position="1737"/>
    </location>
</feature>
<feature type="domain" description="Mon2/Sec7/BIG1-like HDS" evidence="6">
    <location>
        <begin position="864"/>
        <end position="943"/>
    </location>
</feature>
<protein>
    <recommendedName>
        <fullName evidence="2">Protein MON2 homolog</fullName>
    </recommendedName>
</protein>
<name>A0A9J7CMN5_MUSDO</name>
<evidence type="ECO:0000313" key="11">
    <source>
        <dbReference type="RefSeq" id="XP_005178922.2"/>
    </source>
</evidence>
<evidence type="ECO:0000256" key="4">
    <source>
        <dbReference type="ARBA" id="ARBA00022927"/>
    </source>
</evidence>
<feature type="region of interest" description="Disordered" evidence="5">
    <location>
        <begin position="1714"/>
        <end position="1759"/>
    </location>
</feature>